<reference evidence="4 5" key="1">
    <citation type="submission" date="2017-11" db="EMBL/GenBank/DDBJ databases">
        <title>Draft genome sequence of Rhizobiales bacterium SY3-13.</title>
        <authorList>
            <person name="Sun C."/>
        </authorList>
    </citation>
    <scope>NUCLEOTIDE SEQUENCE [LARGE SCALE GENOMIC DNA]</scope>
    <source>
        <strain evidence="4 5">SY3-13</strain>
    </source>
</reference>
<dbReference type="AlphaFoldDB" id="A0A2M9G561"/>
<dbReference type="PANTHER" id="PTHR32332">
    <property type="entry name" value="2-NITROPROPANE DIOXYGENASE"/>
    <property type="match status" value="1"/>
</dbReference>
<accession>A0A2M9G561</accession>
<evidence type="ECO:0000313" key="5">
    <source>
        <dbReference type="Proteomes" id="UP000229498"/>
    </source>
</evidence>
<keyword evidence="4" id="KW-0503">Monooxygenase</keyword>
<dbReference type="InterPro" id="IPR013785">
    <property type="entry name" value="Aldolase_TIM"/>
</dbReference>
<dbReference type="InterPro" id="IPR004136">
    <property type="entry name" value="NMO"/>
</dbReference>
<dbReference type="Gene3D" id="3.20.20.70">
    <property type="entry name" value="Aldolase class I"/>
    <property type="match status" value="1"/>
</dbReference>
<evidence type="ECO:0000313" key="4">
    <source>
        <dbReference type="EMBL" id="PJK30806.1"/>
    </source>
</evidence>
<dbReference type="EMBL" id="PHIG01000018">
    <property type="protein sequence ID" value="PJK30806.1"/>
    <property type="molecule type" value="Genomic_DNA"/>
</dbReference>
<keyword evidence="2" id="KW-0288">FMN</keyword>
<dbReference type="OrthoDB" id="7165168at2"/>
<evidence type="ECO:0000256" key="2">
    <source>
        <dbReference type="ARBA" id="ARBA00022643"/>
    </source>
</evidence>
<keyword evidence="3" id="KW-0560">Oxidoreductase</keyword>
<keyword evidence="1" id="KW-0285">Flavoprotein</keyword>
<name>A0A2M9G561_9PROT</name>
<sequence length="381" mass="40470">MKSPICEMLGIEFPLLAFSHCRDVVVEVSKAGGMGVLGAAGMSAEKLEQELNWIDAHIGGRPYGVDLIVPAKFASKGQTTKPGESVSKVPEEHRAFVRNLLEKHGIDPSTIVTEERLSRGTRLGDNMGDQGAGALLDVCFAHPIRLIANALGTPPPYMTERAKREGVPVAALVGAKEHAIKQVEADVDILVVAGGEAGGHCGDVSTLVLVPEIVQAVKPIRDVPILAAGGIVTGRQMAACMAMGADGAWTGSVWLTTTEAETSPVVKEKYLAASSRDTIRSKARTGKYSRQLRSAWTDAWEAEGAPAPLPMPYQSIITEPVMGRVTRLAEGGHEGAKQLASYFVGQGVGMMNETLGAGQVVQAFKEDFLGAWERMTGLFEE</sequence>
<keyword evidence="5" id="KW-1185">Reference proteome</keyword>
<dbReference type="GO" id="GO:0018580">
    <property type="term" value="F:nitronate monooxygenase activity"/>
    <property type="evidence" value="ECO:0007669"/>
    <property type="project" value="InterPro"/>
</dbReference>
<dbReference type="PANTHER" id="PTHR32332:SF38">
    <property type="entry name" value="MONOOXYGENASE RV1533-RELATED"/>
    <property type="match status" value="1"/>
</dbReference>
<organism evidence="4 5">
    <name type="scientific">Minwuia thermotolerans</name>
    <dbReference type="NCBI Taxonomy" id="2056226"/>
    <lineage>
        <taxon>Bacteria</taxon>
        <taxon>Pseudomonadati</taxon>
        <taxon>Pseudomonadota</taxon>
        <taxon>Alphaproteobacteria</taxon>
        <taxon>Minwuiales</taxon>
        <taxon>Minwuiaceae</taxon>
        <taxon>Minwuia</taxon>
    </lineage>
</organism>
<dbReference type="Pfam" id="PF03060">
    <property type="entry name" value="NMO"/>
    <property type="match status" value="1"/>
</dbReference>
<dbReference type="SUPFAM" id="SSF51412">
    <property type="entry name" value="Inosine monophosphate dehydrogenase (IMPDH)"/>
    <property type="match status" value="1"/>
</dbReference>
<comment type="caution">
    <text evidence="4">The sequence shown here is derived from an EMBL/GenBank/DDBJ whole genome shotgun (WGS) entry which is preliminary data.</text>
</comment>
<evidence type="ECO:0000256" key="3">
    <source>
        <dbReference type="ARBA" id="ARBA00023002"/>
    </source>
</evidence>
<dbReference type="Proteomes" id="UP000229498">
    <property type="component" value="Unassembled WGS sequence"/>
</dbReference>
<dbReference type="CDD" id="cd04730">
    <property type="entry name" value="NPD_like"/>
    <property type="match status" value="1"/>
</dbReference>
<gene>
    <name evidence="4" type="ORF">CVT23_05415</name>
</gene>
<proteinExistence type="predicted"/>
<protein>
    <submittedName>
        <fullName evidence="4">Monooxygenase</fullName>
    </submittedName>
</protein>
<evidence type="ECO:0000256" key="1">
    <source>
        <dbReference type="ARBA" id="ARBA00022630"/>
    </source>
</evidence>
<dbReference type="RefSeq" id="WP_109794278.1">
    <property type="nucleotide sequence ID" value="NZ_PHIG01000018.1"/>
</dbReference>